<keyword evidence="4" id="KW-1185">Reference proteome</keyword>
<comment type="caution">
    <text evidence="3">The sequence shown here is derived from an EMBL/GenBank/DDBJ whole genome shotgun (WGS) entry which is preliminary data.</text>
</comment>
<evidence type="ECO:0000256" key="1">
    <source>
        <dbReference type="SAM" id="MobiDB-lite"/>
    </source>
</evidence>
<accession>A0ABV1HHW6</accession>
<organism evidence="3 4">
    <name type="scientific">Ventrimonas faecis</name>
    <dbReference type="NCBI Taxonomy" id="3133170"/>
    <lineage>
        <taxon>Bacteria</taxon>
        <taxon>Bacillati</taxon>
        <taxon>Bacillota</taxon>
        <taxon>Clostridia</taxon>
        <taxon>Lachnospirales</taxon>
        <taxon>Lachnospiraceae</taxon>
        <taxon>Ventrimonas</taxon>
    </lineage>
</organism>
<dbReference type="PANTHER" id="PTHR47561:SF1">
    <property type="entry name" value="POLYSACCHARIDE DEACETYLASE FAMILY PROTEIN (AFU_ORTHOLOGUE AFUA_6G05030)"/>
    <property type="match status" value="1"/>
</dbReference>
<name>A0ABV1HHW6_9FIRM</name>
<sequence>MTQWPDNKRIAIMLAFDIDAETMWTTRGDGNEDHITNLSRGAYGPKQGIPRILDMLDVHQVKATFFIPGVIAEKYPLVVQEIARRGHEIGFHGYLHEEFTSTTREEEDATMHRSEKIIEDLTGQKMAGHRAPGGVIHDYSLELFLEHGYIYSSNWRDSDGPFLHQIDGKTVPLVELPKDSIFDDTAYDFYTDSAPERYELKSPDEMYEIWKEEFDSLADEGRMINFVLHPQFMGRASRIQMLSRLIGYMKTHGAWLDTNKAVASWILEQNGFGSDPSKVQETPTGHSETWDPRTHVSAREKLL</sequence>
<feature type="region of interest" description="Disordered" evidence="1">
    <location>
        <begin position="273"/>
        <end position="296"/>
    </location>
</feature>
<feature type="compositionally biased region" description="Polar residues" evidence="1">
    <location>
        <begin position="277"/>
        <end position="287"/>
    </location>
</feature>
<proteinExistence type="predicted"/>
<dbReference type="Proteomes" id="UP001437460">
    <property type="component" value="Unassembled WGS sequence"/>
</dbReference>
<dbReference type="PROSITE" id="PS51677">
    <property type="entry name" value="NODB"/>
    <property type="match status" value="1"/>
</dbReference>
<evidence type="ECO:0000313" key="4">
    <source>
        <dbReference type="Proteomes" id="UP001437460"/>
    </source>
</evidence>
<dbReference type="RefSeq" id="WP_349228335.1">
    <property type="nucleotide sequence ID" value="NZ_JBBMFJ010000002.1"/>
</dbReference>
<dbReference type="Gene3D" id="3.20.20.370">
    <property type="entry name" value="Glycoside hydrolase/deacetylase"/>
    <property type="match status" value="1"/>
</dbReference>
<dbReference type="CDD" id="cd10938">
    <property type="entry name" value="CE4_HpPgdA_like"/>
    <property type="match status" value="1"/>
</dbReference>
<dbReference type="InterPro" id="IPR037950">
    <property type="entry name" value="PgdA-like"/>
</dbReference>
<dbReference type="Pfam" id="PF01522">
    <property type="entry name" value="Polysacc_deac_1"/>
    <property type="match status" value="1"/>
</dbReference>
<dbReference type="InterPro" id="IPR011330">
    <property type="entry name" value="Glyco_hydro/deAcase_b/a-brl"/>
</dbReference>
<dbReference type="EMBL" id="JBBMFJ010000002">
    <property type="protein sequence ID" value="MEQ2561903.1"/>
    <property type="molecule type" value="Genomic_DNA"/>
</dbReference>
<dbReference type="PANTHER" id="PTHR47561">
    <property type="entry name" value="POLYSACCHARIDE DEACETYLASE FAMILY PROTEIN (AFU_ORTHOLOGUE AFUA_6G05030)"/>
    <property type="match status" value="1"/>
</dbReference>
<reference evidence="3 4" key="1">
    <citation type="submission" date="2024-03" db="EMBL/GenBank/DDBJ databases">
        <title>Human intestinal bacterial collection.</title>
        <authorList>
            <person name="Pauvert C."/>
            <person name="Hitch T.C.A."/>
            <person name="Clavel T."/>
        </authorList>
    </citation>
    <scope>NUCLEOTIDE SEQUENCE [LARGE SCALE GENOMIC DNA]</scope>
    <source>
        <strain evidence="3 4">CLA-AP-H27</strain>
    </source>
</reference>
<protein>
    <submittedName>
        <fullName evidence="3">Polysaccharide deacetylase</fullName>
    </submittedName>
</protein>
<evidence type="ECO:0000259" key="2">
    <source>
        <dbReference type="PROSITE" id="PS51677"/>
    </source>
</evidence>
<dbReference type="SUPFAM" id="SSF88713">
    <property type="entry name" value="Glycoside hydrolase/deacetylase"/>
    <property type="match status" value="1"/>
</dbReference>
<dbReference type="InterPro" id="IPR002509">
    <property type="entry name" value="NODB_dom"/>
</dbReference>
<evidence type="ECO:0000313" key="3">
    <source>
        <dbReference type="EMBL" id="MEQ2561903.1"/>
    </source>
</evidence>
<feature type="domain" description="NodB homology" evidence="2">
    <location>
        <begin position="35"/>
        <end position="257"/>
    </location>
</feature>
<gene>
    <name evidence="3" type="ORF">WMO41_01680</name>
</gene>